<name>A0A0E9SX45_ANGAN</name>
<dbReference type="EMBL" id="GBXM01062653">
    <property type="protein sequence ID" value="JAH45924.1"/>
    <property type="molecule type" value="Transcribed_RNA"/>
</dbReference>
<proteinExistence type="predicted"/>
<organism evidence="1">
    <name type="scientific">Anguilla anguilla</name>
    <name type="common">European freshwater eel</name>
    <name type="synonym">Muraena anguilla</name>
    <dbReference type="NCBI Taxonomy" id="7936"/>
    <lineage>
        <taxon>Eukaryota</taxon>
        <taxon>Metazoa</taxon>
        <taxon>Chordata</taxon>
        <taxon>Craniata</taxon>
        <taxon>Vertebrata</taxon>
        <taxon>Euteleostomi</taxon>
        <taxon>Actinopterygii</taxon>
        <taxon>Neopterygii</taxon>
        <taxon>Teleostei</taxon>
        <taxon>Anguilliformes</taxon>
        <taxon>Anguillidae</taxon>
        <taxon>Anguilla</taxon>
    </lineage>
</organism>
<reference evidence="1" key="2">
    <citation type="journal article" date="2015" name="Fish Shellfish Immunol.">
        <title>Early steps in the European eel (Anguilla anguilla)-Vibrio vulnificus interaction in the gills: Role of the RtxA13 toxin.</title>
        <authorList>
            <person name="Callol A."/>
            <person name="Pajuelo D."/>
            <person name="Ebbesson L."/>
            <person name="Teles M."/>
            <person name="MacKenzie S."/>
            <person name="Amaro C."/>
        </authorList>
    </citation>
    <scope>NUCLEOTIDE SEQUENCE</scope>
</reference>
<reference evidence="1" key="1">
    <citation type="submission" date="2014-11" db="EMBL/GenBank/DDBJ databases">
        <authorList>
            <person name="Amaro Gonzalez C."/>
        </authorList>
    </citation>
    <scope>NUCLEOTIDE SEQUENCE</scope>
</reference>
<sequence>MFGVRLKGHSTTFRMSEHFLTSRLNKEWILQWKCMSGMQIPAVRNDFDI</sequence>
<dbReference type="EMBL" id="GBXM01080718">
    <property type="protein sequence ID" value="JAH27859.1"/>
    <property type="molecule type" value="Transcribed_RNA"/>
</dbReference>
<dbReference type="AlphaFoldDB" id="A0A0E9SX45"/>
<protein>
    <submittedName>
        <fullName evidence="1">Uncharacterized protein</fullName>
    </submittedName>
</protein>
<accession>A0A0E9SX45</accession>
<evidence type="ECO:0000313" key="1">
    <source>
        <dbReference type="EMBL" id="JAH45924.1"/>
    </source>
</evidence>